<dbReference type="PROSITE" id="PS50109">
    <property type="entry name" value="HIS_KIN"/>
    <property type="match status" value="1"/>
</dbReference>
<comment type="catalytic activity">
    <reaction evidence="1">
        <text>ATP + protein L-histidine = ADP + protein N-phospho-L-histidine.</text>
        <dbReference type="EC" id="2.7.13.3"/>
    </reaction>
</comment>
<dbReference type="Proteomes" id="UP000619260">
    <property type="component" value="Unassembled WGS sequence"/>
</dbReference>
<feature type="transmembrane region" description="Helical" evidence="14">
    <location>
        <begin position="171"/>
        <end position="192"/>
    </location>
</feature>
<sequence>MSTFFARTSLARQLFVLQAAVLASLVIVGAAVAYYDAKSDAEDAARQRVLDLAHATALSSDVVTGLREHDGAGRLQPYAESVRIVSQVDFVVVMTTEGIRYTHPNPARVGGRFIGTFAPAVAGRPVTETYTGTLGPSVRAVVPVFDGGRVTGLVAVGVTTRRIADDLGSQLRMVVVICVAALLIAGAGVGMISRRLHRMTLGLGPAEITGMYEHHDAVLHAMREGLMVFDRAGRLTVVNDEARRLLGLHGDVNGRTAADLGVGGSLGDLLRAGATAHDEIHLTEESVLVVNQSQASRRGRRLGTVTTLRDHTELQALSGELNSVRGFAESLRAQAHESANRLHTVITMVELGRTDDALAFATEELATTQQLADELQSAVGEPVLVALLLGKVAEASERGVELSVSGDTAMAQLPIPARDLVTLLGNLVDNAIEAAIAAPPPRRVTVRLRQDDSGLLIRVADSGAGLAPEQVDNAFARGWSTKLDDRPHGRGLGLALVRQVLHRHGGVIDVTNDHGAVFVVRFPAHSTVAHGVG</sequence>
<keyword evidence="9 16" id="KW-0418">Kinase</keyword>
<dbReference type="InterPro" id="IPR036890">
    <property type="entry name" value="HATPase_C_sf"/>
</dbReference>
<comment type="caution">
    <text evidence="16">The sequence shown here is derived from an EMBL/GenBank/DDBJ whole genome shotgun (WGS) entry which is preliminary data.</text>
</comment>
<dbReference type="GO" id="GO:0000155">
    <property type="term" value="F:phosphorelay sensor kinase activity"/>
    <property type="evidence" value="ECO:0007669"/>
    <property type="project" value="TreeGrafter"/>
</dbReference>
<organism evidence="16 17">
    <name type="scientific">Virgisporangium aliadipatigenens</name>
    <dbReference type="NCBI Taxonomy" id="741659"/>
    <lineage>
        <taxon>Bacteria</taxon>
        <taxon>Bacillati</taxon>
        <taxon>Actinomycetota</taxon>
        <taxon>Actinomycetes</taxon>
        <taxon>Micromonosporales</taxon>
        <taxon>Micromonosporaceae</taxon>
        <taxon>Virgisporangium</taxon>
    </lineage>
</organism>
<dbReference type="Pfam" id="PF17203">
    <property type="entry name" value="sCache_3_2"/>
    <property type="match status" value="1"/>
</dbReference>
<evidence type="ECO:0000256" key="9">
    <source>
        <dbReference type="ARBA" id="ARBA00022777"/>
    </source>
</evidence>
<dbReference type="EC" id="2.7.13.3" evidence="3"/>
<feature type="domain" description="Histidine kinase" evidence="15">
    <location>
        <begin position="333"/>
        <end position="526"/>
    </location>
</feature>
<keyword evidence="10" id="KW-0067">ATP-binding</keyword>
<dbReference type="RefSeq" id="WP_203897285.1">
    <property type="nucleotide sequence ID" value="NZ_BOPF01000002.1"/>
</dbReference>
<evidence type="ECO:0000256" key="12">
    <source>
        <dbReference type="ARBA" id="ARBA00023012"/>
    </source>
</evidence>
<keyword evidence="6" id="KW-0808">Transferase</keyword>
<evidence type="ECO:0000313" key="17">
    <source>
        <dbReference type="Proteomes" id="UP000619260"/>
    </source>
</evidence>
<dbReference type="SUPFAM" id="SSF103190">
    <property type="entry name" value="Sensory domain-like"/>
    <property type="match status" value="1"/>
</dbReference>
<keyword evidence="8" id="KW-0547">Nucleotide-binding</keyword>
<dbReference type="InterPro" id="IPR000014">
    <property type="entry name" value="PAS"/>
</dbReference>
<dbReference type="PRINTS" id="PR00344">
    <property type="entry name" value="BCTRLSENSOR"/>
</dbReference>
<dbReference type="Gene3D" id="3.30.565.10">
    <property type="entry name" value="Histidine kinase-like ATPase, C-terminal domain"/>
    <property type="match status" value="1"/>
</dbReference>
<dbReference type="InterPro" id="IPR033463">
    <property type="entry name" value="sCache_3"/>
</dbReference>
<dbReference type="AlphaFoldDB" id="A0A8J3YEM5"/>
<dbReference type="GO" id="GO:0005524">
    <property type="term" value="F:ATP binding"/>
    <property type="evidence" value="ECO:0007669"/>
    <property type="project" value="UniProtKB-KW"/>
</dbReference>
<dbReference type="EMBL" id="BOPF01000002">
    <property type="protein sequence ID" value="GIJ43729.1"/>
    <property type="molecule type" value="Genomic_DNA"/>
</dbReference>
<dbReference type="InterPro" id="IPR029151">
    <property type="entry name" value="Sensor-like_sf"/>
</dbReference>
<dbReference type="SMART" id="SM00091">
    <property type="entry name" value="PAS"/>
    <property type="match status" value="1"/>
</dbReference>
<dbReference type="SUPFAM" id="SSF55874">
    <property type="entry name" value="ATPase domain of HSP90 chaperone/DNA topoisomerase II/histidine kinase"/>
    <property type="match status" value="1"/>
</dbReference>
<accession>A0A8J3YEM5</accession>
<evidence type="ECO:0000256" key="5">
    <source>
        <dbReference type="ARBA" id="ARBA00022553"/>
    </source>
</evidence>
<comment type="subcellular location">
    <subcellularLocation>
        <location evidence="2">Cell membrane</location>
        <topology evidence="2">Multi-pass membrane protein</topology>
    </subcellularLocation>
</comment>
<keyword evidence="5" id="KW-0597">Phosphoprotein</keyword>
<evidence type="ECO:0000256" key="3">
    <source>
        <dbReference type="ARBA" id="ARBA00012438"/>
    </source>
</evidence>
<dbReference type="SMART" id="SM00387">
    <property type="entry name" value="HATPase_c"/>
    <property type="match status" value="1"/>
</dbReference>
<protein>
    <recommendedName>
        <fullName evidence="3">histidine kinase</fullName>
        <ecNumber evidence="3">2.7.13.3</ecNumber>
    </recommendedName>
</protein>
<proteinExistence type="predicted"/>
<evidence type="ECO:0000256" key="1">
    <source>
        <dbReference type="ARBA" id="ARBA00000085"/>
    </source>
</evidence>
<dbReference type="GO" id="GO:0005886">
    <property type="term" value="C:plasma membrane"/>
    <property type="evidence" value="ECO:0007669"/>
    <property type="project" value="UniProtKB-SubCell"/>
</dbReference>
<dbReference type="InterPro" id="IPR005467">
    <property type="entry name" value="His_kinase_dom"/>
</dbReference>
<keyword evidence="11 14" id="KW-1133">Transmembrane helix</keyword>
<dbReference type="Pfam" id="PF02518">
    <property type="entry name" value="HATPase_c"/>
    <property type="match status" value="1"/>
</dbReference>
<evidence type="ECO:0000259" key="15">
    <source>
        <dbReference type="PROSITE" id="PS50109"/>
    </source>
</evidence>
<keyword evidence="4" id="KW-1003">Cell membrane</keyword>
<keyword evidence="12" id="KW-0902">Two-component regulatory system</keyword>
<evidence type="ECO:0000313" key="16">
    <source>
        <dbReference type="EMBL" id="GIJ43729.1"/>
    </source>
</evidence>
<dbReference type="PANTHER" id="PTHR43547">
    <property type="entry name" value="TWO-COMPONENT HISTIDINE KINASE"/>
    <property type="match status" value="1"/>
</dbReference>
<evidence type="ECO:0000256" key="4">
    <source>
        <dbReference type="ARBA" id="ARBA00022475"/>
    </source>
</evidence>
<name>A0A8J3YEM5_9ACTN</name>
<evidence type="ECO:0000256" key="13">
    <source>
        <dbReference type="ARBA" id="ARBA00023136"/>
    </source>
</evidence>
<evidence type="ECO:0000256" key="8">
    <source>
        <dbReference type="ARBA" id="ARBA00022741"/>
    </source>
</evidence>
<dbReference type="InterPro" id="IPR004358">
    <property type="entry name" value="Sig_transdc_His_kin-like_C"/>
</dbReference>
<reference evidence="16" key="1">
    <citation type="submission" date="2021-01" db="EMBL/GenBank/DDBJ databases">
        <title>Whole genome shotgun sequence of Virgisporangium aliadipatigenens NBRC 105644.</title>
        <authorList>
            <person name="Komaki H."/>
            <person name="Tamura T."/>
        </authorList>
    </citation>
    <scope>NUCLEOTIDE SEQUENCE</scope>
    <source>
        <strain evidence="16">NBRC 105644</strain>
    </source>
</reference>
<dbReference type="InterPro" id="IPR003594">
    <property type="entry name" value="HATPase_dom"/>
</dbReference>
<dbReference type="Gene3D" id="3.30.450.20">
    <property type="entry name" value="PAS domain"/>
    <property type="match status" value="2"/>
</dbReference>
<evidence type="ECO:0000256" key="6">
    <source>
        <dbReference type="ARBA" id="ARBA00022679"/>
    </source>
</evidence>
<evidence type="ECO:0000256" key="7">
    <source>
        <dbReference type="ARBA" id="ARBA00022692"/>
    </source>
</evidence>
<dbReference type="SUPFAM" id="SSF55785">
    <property type="entry name" value="PYP-like sensor domain (PAS domain)"/>
    <property type="match status" value="1"/>
</dbReference>
<evidence type="ECO:0000256" key="10">
    <source>
        <dbReference type="ARBA" id="ARBA00022840"/>
    </source>
</evidence>
<keyword evidence="17" id="KW-1185">Reference proteome</keyword>
<keyword evidence="13 14" id="KW-0472">Membrane</keyword>
<gene>
    <name evidence="16" type="ORF">Val02_06150</name>
</gene>
<keyword evidence="7 14" id="KW-0812">Transmembrane</keyword>
<evidence type="ECO:0000256" key="11">
    <source>
        <dbReference type="ARBA" id="ARBA00022989"/>
    </source>
</evidence>
<evidence type="ECO:0000256" key="2">
    <source>
        <dbReference type="ARBA" id="ARBA00004651"/>
    </source>
</evidence>
<evidence type="ECO:0000256" key="14">
    <source>
        <dbReference type="SAM" id="Phobius"/>
    </source>
</evidence>
<dbReference type="PANTHER" id="PTHR43547:SF10">
    <property type="entry name" value="SENSOR HISTIDINE KINASE DCUS"/>
    <property type="match status" value="1"/>
</dbReference>
<dbReference type="InterPro" id="IPR035965">
    <property type="entry name" value="PAS-like_dom_sf"/>
</dbReference>